<evidence type="ECO:0000313" key="2">
    <source>
        <dbReference type="EMBL" id="UYV77240.1"/>
    </source>
</evidence>
<keyword evidence="3" id="KW-1185">Reference proteome</keyword>
<reference evidence="2 3" key="1">
    <citation type="submission" date="2022-01" db="EMBL/GenBank/DDBJ databases">
        <title>A chromosomal length assembly of Cordylochernes scorpioides.</title>
        <authorList>
            <person name="Zeh D."/>
            <person name="Zeh J."/>
        </authorList>
    </citation>
    <scope>NUCLEOTIDE SEQUENCE [LARGE SCALE GENOMIC DNA]</scope>
    <source>
        <strain evidence="2">IN4F17</strain>
        <tissue evidence="2">Whole Body</tissue>
    </source>
</reference>
<accession>A0ABY6LBZ0</accession>
<evidence type="ECO:0000313" key="3">
    <source>
        <dbReference type="Proteomes" id="UP001235939"/>
    </source>
</evidence>
<feature type="compositionally biased region" description="Gly residues" evidence="1">
    <location>
        <begin position="150"/>
        <end position="159"/>
    </location>
</feature>
<feature type="region of interest" description="Disordered" evidence="1">
    <location>
        <begin position="95"/>
        <end position="159"/>
    </location>
</feature>
<name>A0ABY6LBZ0_9ARAC</name>
<organism evidence="2 3">
    <name type="scientific">Cordylochernes scorpioides</name>
    <dbReference type="NCBI Taxonomy" id="51811"/>
    <lineage>
        <taxon>Eukaryota</taxon>
        <taxon>Metazoa</taxon>
        <taxon>Ecdysozoa</taxon>
        <taxon>Arthropoda</taxon>
        <taxon>Chelicerata</taxon>
        <taxon>Arachnida</taxon>
        <taxon>Pseudoscorpiones</taxon>
        <taxon>Cheliferoidea</taxon>
        <taxon>Chernetidae</taxon>
        <taxon>Cordylochernes</taxon>
    </lineage>
</organism>
<sequence length="159" mass="16596">MSWAMKLLTPHHTHQTSRLLTTKYSGTSYLSGSMPISSKATVIAGHENMGETSTLEGPGPGDERVLHRFSEPNLDKVAIDSQLCRCQDGKGVVLKAGPAEDPSLQVRGPPYDVEGLSDERPDGAAAPVTVAEGAVDGPAGRTGGADRGRMGRMGQGVEG</sequence>
<evidence type="ECO:0000256" key="1">
    <source>
        <dbReference type="SAM" id="MobiDB-lite"/>
    </source>
</evidence>
<protein>
    <submittedName>
        <fullName evidence="2">Uncharacterized protein</fullName>
    </submittedName>
</protein>
<dbReference type="Proteomes" id="UP001235939">
    <property type="component" value="Chromosome 15"/>
</dbReference>
<dbReference type="EMBL" id="CP092877">
    <property type="protein sequence ID" value="UYV77240.1"/>
    <property type="molecule type" value="Genomic_DNA"/>
</dbReference>
<gene>
    <name evidence="2" type="ORF">LAZ67_15000210</name>
</gene>
<proteinExistence type="predicted"/>